<dbReference type="PANTHER" id="PTHR11051:SF14">
    <property type="entry name" value="MALTOSE PHOSPHORYLASE"/>
    <property type="match status" value="1"/>
</dbReference>
<sequence>MAKVAQQYLEMDPWVVVEKGFHPGRSLVSESIFCLGNEFMGVRGYFEEGYSGKTEPGSFYNGIFEDEDTDHPAPHIGMALRCHFLANAVDWLYARIKIAGERLDLAKSKFSQFTRTLDMGAGTMTRSFVWTIKGGKKVHVTFQRFTSMVTPNLGGQRITLEALNFSGKASVTMGLDFNPVQYTRDERKLWPTVQTRTAGKALGVVGQTERTGHRVFAGMHLKAPRGAASKLVKGDRTVACDLTLSLKQGERVSVDKIVLSDTEKNTKVKTATFWKRGFALAAKSAKTSYDEALARHSDYWRKQWETLDIVIEGSPADQQAVRFAIYHLSQIKHGVDPDLNIAAKGLSGEDYEGHTWWDTETYCLPFYIFNNPKAARDLLVWRHARLPQARERAVEMDLEGARYPMDTIDGTESSRSWQNGDLEIHVPAAVSFGIWHYVRLTQDKEFLYDEGIEMLLDVSRFLAARGQFRPDGQFGFWCVVGPDEFHFAVHNNYYTNIIAKKMFVYTLEVMAEMRKKAPAKLKAVCKKLKLRSDEATDWAKMAKKMILLKDEKSGVFEHFEGYFDMPHIDCDSIDPADFPLIKHWCYYRIFRWDMIKQPDTLLALFLFSGDYSMAEKRANFEYYEPRCIHESSLSPAIHSILAAEVGKGDLAANYWSHAARLDLDDYNRNTSSGLHTTSMAATWMNVVYGFGGLRSDGKVLSFRPSMPRMWKRFSYRILYRGSVLEVAVDKKNATFRVVEGKALSVRIFDRPYRVGRKDVVVSLGGRLR</sequence>
<dbReference type="InterPro" id="IPR008928">
    <property type="entry name" value="6-hairpin_glycosidase_sf"/>
</dbReference>
<feature type="domain" description="Glycoside hydrolase family 65 central catalytic" evidence="2">
    <location>
        <begin position="322"/>
        <end position="684"/>
    </location>
</feature>
<accession>A0A0F9REG8</accession>
<dbReference type="Gene3D" id="2.60.420.10">
    <property type="entry name" value="Maltose phosphorylase, domain 3"/>
    <property type="match status" value="1"/>
</dbReference>
<dbReference type="InterPro" id="IPR005195">
    <property type="entry name" value="Glyco_hydro_65_M"/>
</dbReference>
<evidence type="ECO:0008006" key="6">
    <source>
        <dbReference type="Google" id="ProtNLM"/>
    </source>
</evidence>
<protein>
    <recommendedName>
        <fullName evidence="6">Glycoside hydrolase family 65 central catalytic domain-containing protein</fullName>
    </recommendedName>
</protein>
<dbReference type="Pfam" id="PF03636">
    <property type="entry name" value="Glyco_hydro_65N"/>
    <property type="match status" value="1"/>
</dbReference>
<dbReference type="GO" id="GO:0004553">
    <property type="term" value="F:hydrolase activity, hydrolyzing O-glycosyl compounds"/>
    <property type="evidence" value="ECO:0007669"/>
    <property type="project" value="TreeGrafter"/>
</dbReference>
<evidence type="ECO:0000259" key="3">
    <source>
        <dbReference type="Pfam" id="PF03633"/>
    </source>
</evidence>
<dbReference type="Pfam" id="PF03633">
    <property type="entry name" value="Glyco_hydro_65C"/>
    <property type="match status" value="1"/>
</dbReference>
<dbReference type="InterPro" id="IPR005194">
    <property type="entry name" value="Glyco_hydro_65_C"/>
</dbReference>
<dbReference type="InterPro" id="IPR017045">
    <property type="entry name" value="Malt_Pase/Glycosyl_Hdrlase"/>
</dbReference>
<dbReference type="PANTHER" id="PTHR11051">
    <property type="entry name" value="GLYCOSYL HYDROLASE-RELATED"/>
    <property type="match status" value="1"/>
</dbReference>
<dbReference type="EMBL" id="LAZR01002966">
    <property type="protein sequence ID" value="KKN23486.1"/>
    <property type="molecule type" value="Genomic_DNA"/>
</dbReference>
<proteinExistence type="inferred from homology"/>
<dbReference type="GO" id="GO:0030246">
    <property type="term" value="F:carbohydrate binding"/>
    <property type="evidence" value="ECO:0007669"/>
    <property type="project" value="InterPro"/>
</dbReference>
<dbReference type="GO" id="GO:0005975">
    <property type="term" value="P:carbohydrate metabolic process"/>
    <property type="evidence" value="ECO:0007669"/>
    <property type="project" value="InterPro"/>
</dbReference>
<evidence type="ECO:0000259" key="4">
    <source>
        <dbReference type="Pfam" id="PF03636"/>
    </source>
</evidence>
<dbReference type="InterPro" id="IPR005196">
    <property type="entry name" value="Glyco_hydro_65_N"/>
</dbReference>
<name>A0A0F9REG8_9ZZZZ</name>
<evidence type="ECO:0000313" key="5">
    <source>
        <dbReference type="EMBL" id="KKN23486.1"/>
    </source>
</evidence>
<evidence type="ECO:0000259" key="2">
    <source>
        <dbReference type="Pfam" id="PF03632"/>
    </source>
</evidence>
<dbReference type="InterPro" id="IPR012341">
    <property type="entry name" value="6hp_glycosidase-like_sf"/>
</dbReference>
<feature type="domain" description="Glycoside hydrolase family 65 N-terminal" evidence="4">
    <location>
        <begin position="18"/>
        <end position="261"/>
    </location>
</feature>
<gene>
    <name evidence="5" type="ORF">LCGC14_0904430</name>
</gene>
<dbReference type="AlphaFoldDB" id="A0A0F9REG8"/>
<comment type="similarity">
    <text evidence="1">Belongs to the glycosyl hydrolase 65 family.</text>
</comment>
<feature type="domain" description="Glycoside hydrolase family 65 C-terminal" evidence="3">
    <location>
        <begin position="693"/>
        <end position="754"/>
    </location>
</feature>
<dbReference type="InterPro" id="IPR037018">
    <property type="entry name" value="GH65_N"/>
</dbReference>
<reference evidence="5" key="1">
    <citation type="journal article" date="2015" name="Nature">
        <title>Complex archaea that bridge the gap between prokaryotes and eukaryotes.</title>
        <authorList>
            <person name="Spang A."/>
            <person name="Saw J.H."/>
            <person name="Jorgensen S.L."/>
            <person name="Zaremba-Niedzwiedzka K."/>
            <person name="Martijn J."/>
            <person name="Lind A.E."/>
            <person name="van Eijk R."/>
            <person name="Schleper C."/>
            <person name="Guy L."/>
            <person name="Ettema T.J."/>
        </authorList>
    </citation>
    <scope>NUCLEOTIDE SEQUENCE</scope>
</reference>
<dbReference type="PIRSF" id="PIRSF036289">
    <property type="entry name" value="Glycosyl_hydrolase_malt_phosph"/>
    <property type="match status" value="1"/>
</dbReference>
<dbReference type="Pfam" id="PF03632">
    <property type="entry name" value="Glyco_hydro_65m"/>
    <property type="match status" value="1"/>
</dbReference>
<dbReference type="Gene3D" id="1.50.10.10">
    <property type="match status" value="1"/>
</dbReference>
<comment type="caution">
    <text evidence="5">The sequence shown here is derived from an EMBL/GenBank/DDBJ whole genome shotgun (WGS) entry which is preliminary data.</text>
</comment>
<dbReference type="SUPFAM" id="SSF48208">
    <property type="entry name" value="Six-hairpin glycosidases"/>
    <property type="match status" value="1"/>
</dbReference>
<organism evidence="5">
    <name type="scientific">marine sediment metagenome</name>
    <dbReference type="NCBI Taxonomy" id="412755"/>
    <lineage>
        <taxon>unclassified sequences</taxon>
        <taxon>metagenomes</taxon>
        <taxon>ecological metagenomes</taxon>
    </lineage>
</organism>
<dbReference type="SUPFAM" id="SSF74650">
    <property type="entry name" value="Galactose mutarotase-like"/>
    <property type="match status" value="1"/>
</dbReference>
<dbReference type="InterPro" id="IPR011013">
    <property type="entry name" value="Gal_mutarotase_sf_dom"/>
</dbReference>
<evidence type="ECO:0000256" key="1">
    <source>
        <dbReference type="ARBA" id="ARBA00006768"/>
    </source>
</evidence>
<dbReference type="Gene3D" id="2.70.98.40">
    <property type="entry name" value="Glycoside hydrolase, family 65, N-terminal domain"/>
    <property type="match status" value="1"/>
</dbReference>